<proteinExistence type="predicted"/>
<feature type="non-terminal residue" evidence="1">
    <location>
        <position position="1"/>
    </location>
</feature>
<organism evidence="1">
    <name type="scientific">Arion vulgaris</name>
    <dbReference type="NCBI Taxonomy" id="1028688"/>
    <lineage>
        <taxon>Eukaryota</taxon>
        <taxon>Metazoa</taxon>
        <taxon>Spiralia</taxon>
        <taxon>Lophotrochozoa</taxon>
        <taxon>Mollusca</taxon>
        <taxon>Gastropoda</taxon>
        <taxon>Heterobranchia</taxon>
        <taxon>Euthyneura</taxon>
        <taxon>Panpulmonata</taxon>
        <taxon>Eupulmonata</taxon>
        <taxon>Stylommatophora</taxon>
        <taxon>Helicina</taxon>
        <taxon>Arionoidea</taxon>
        <taxon>Arionidae</taxon>
        <taxon>Arion</taxon>
    </lineage>
</organism>
<gene>
    <name evidence="1" type="primary">ORF8010</name>
</gene>
<dbReference type="EMBL" id="HACG01002659">
    <property type="protein sequence ID" value="CEK49524.1"/>
    <property type="molecule type" value="Transcribed_RNA"/>
</dbReference>
<dbReference type="AlphaFoldDB" id="A0A0B6Y053"/>
<sequence>LHIYTYCVVGFICKHIRMCCGFHQAHHDVIYVSSLSTMLLQLRIHVLCFIFKHVLFHRQTCVVRCIIKNSVMFHLHTHYVKFHLQTHHGVLCISSLSTQCCFIFIHTVLLHTHTYVSSSNTWWCVVRFIIKHMSLASTSDTLCY</sequence>
<accession>A0A0B6Y053</accession>
<name>A0A0B6Y053_9EUPU</name>
<protein>
    <submittedName>
        <fullName evidence="1">Uncharacterized protein</fullName>
    </submittedName>
</protein>
<reference evidence="1" key="1">
    <citation type="submission" date="2014-12" db="EMBL/GenBank/DDBJ databases">
        <title>Insight into the proteome of Arion vulgaris.</title>
        <authorList>
            <person name="Aradska J."/>
            <person name="Bulat T."/>
            <person name="Smidak R."/>
            <person name="Sarate P."/>
            <person name="Gangsoo J."/>
            <person name="Sialana F."/>
            <person name="Bilban M."/>
            <person name="Lubec G."/>
        </authorList>
    </citation>
    <scope>NUCLEOTIDE SEQUENCE</scope>
    <source>
        <tissue evidence="1">Skin</tissue>
    </source>
</reference>
<evidence type="ECO:0000313" key="1">
    <source>
        <dbReference type="EMBL" id="CEK49524.1"/>
    </source>
</evidence>
<feature type="non-terminal residue" evidence="1">
    <location>
        <position position="144"/>
    </location>
</feature>